<keyword evidence="13" id="KW-0675">Receptor</keyword>
<dbReference type="InterPro" id="IPR036942">
    <property type="entry name" value="Beta-barrel_TonB_sf"/>
</dbReference>
<evidence type="ECO:0000256" key="4">
    <source>
        <dbReference type="ARBA" id="ARBA00022692"/>
    </source>
</evidence>
<accession>A0ABY4X8D2</accession>
<evidence type="ECO:0000256" key="8">
    <source>
        <dbReference type="PROSITE-ProRule" id="PRU01360"/>
    </source>
</evidence>
<evidence type="ECO:0000256" key="9">
    <source>
        <dbReference type="RuleBase" id="RU003357"/>
    </source>
</evidence>
<dbReference type="Pfam" id="PF07715">
    <property type="entry name" value="Plug"/>
    <property type="match status" value="1"/>
</dbReference>
<dbReference type="InterPro" id="IPR012910">
    <property type="entry name" value="Plug_dom"/>
</dbReference>
<reference evidence="13" key="1">
    <citation type="journal article" date="2022" name="Toxins">
        <title>Genomic Analysis of Sphingopyxis sp. USTB-05 for Biodegrading Cyanobacterial Hepatotoxins.</title>
        <authorList>
            <person name="Liu C."/>
            <person name="Xu Q."/>
            <person name="Zhao Z."/>
            <person name="Zhang H."/>
            <person name="Liu X."/>
            <person name="Yin C."/>
            <person name="Liu Y."/>
            <person name="Yan H."/>
        </authorList>
    </citation>
    <scope>NUCLEOTIDE SEQUENCE</scope>
    <source>
        <strain evidence="13">NBD5</strain>
    </source>
</reference>
<dbReference type="PROSITE" id="PS52016">
    <property type="entry name" value="TONB_DEPENDENT_REC_3"/>
    <property type="match status" value="1"/>
</dbReference>
<dbReference type="Pfam" id="PF00593">
    <property type="entry name" value="TonB_dep_Rec_b-barrel"/>
    <property type="match status" value="1"/>
</dbReference>
<evidence type="ECO:0000256" key="5">
    <source>
        <dbReference type="ARBA" id="ARBA00023077"/>
    </source>
</evidence>
<comment type="subcellular location">
    <subcellularLocation>
        <location evidence="1 8">Cell outer membrane</location>
        <topology evidence="1 8">Multi-pass membrane protein</topology>
    </subcellularLocation>
</comment>
<keyword evidence="5 9" id="KW-0798">TonB box</keyword>
<gene>
    <name evidence="13" type="ORF">LHA26_01275</name>
</gene>
<dbReference type="EMBL" id="CP084930">
    <property type="protein sequence ID" value="USI73143.1"/>
    <property type="molecule type" value="Genomic_DNA"/>
</dbReference>
<keyword evidence="2 8" id="KW-0813">Transport</keyword>
<evidence type="ECO:0000313" key="13">
    <source>
        <dbReference type="EMBL" id="USI73143.1"/>
    </source>
</evidence>
<keyword evidence="3 8" id="KW-1134">Transmembrane beta strand</keyword>
<feature type="signal peptide" evidence="10">
    <location>
        <begin position="1"/>
        <end position="24"/>
    </location>
</feature>
<dbReference type="InterPro" id="IPR039426">
    <property type="entry name" value="TonB-dep_rcpt-like"/>
</dbReference>
<evidence type="ECO:0000256" key="1">
    <source>
        <dbReference type="ARBA" id="ARBA00004571"/>
    </source>
</evidence>
<dbReference type="InterPro" id="IPR037066">
    <property type="entry name" value="Plug_dom_sf"/>
</dbReference>
<keyword evidence="7 8" id="KW-0998">Cell outer membrane</keyword>
<protein>
    <submittedName>
        <fullName evidence="13">TonB-dependent receptor</fullName>
    </submittedName>
</protein>
<dbReference type="Proteomes" id="UP001056937">
    <property type="component" value="Chromosome 1"/>
</dbReference>
<dbReference type="Gene3D" id="2.40.170.20">
    <property type="entry name" value="TonB-dependent receptor, beta-barrel domain"/>
    <property type="match status" value="1"/>
</dbReference>
<dbReference type="SUPFAM" id="SSF56935">
    <property type="entry name" value="Porins"/>
    <property type="match status" value="1"/>
</dbReference>
<feature type="chain" id="PRO_5045818170" evidence="10">
    <location>
        <begin position="25"/>
        <end position="842"/>
    </location>
</feature>
<dbReference type="Gene3D" id="2.170.130.10">
    <property type="entry name" value="TonB-dependent receptor, plug domain"/>
    <property type="match status" value="1"/>
</dbReference>
<dbReference type="PANTHER" id="PTHR47234">
    <property type="match status" value="1"/>
</dbReference>
<dbReference type="InterPro" id="IPR000531">
    <property type="entry name" value="Beta-barrel_TonB"/>
</dbReference>
<keyword evidence="10" id="KW-0732">Signal</keyword>
<keyword evidence="6 8" id="KW-0472">Membrane</keyword>
<evidence type="ECO:0000313" key="14">
    <source>
        <dbReference type="Proteomes" id="UP001056937"/>
    </source>
</evidence>
<sequence length="842" mass="89751">MTNVPSLVRIALVVALASSTAAFGQSPPGAAPEAPGGVDEQSDIIVTGTRASGITVAESAAPIKLVGADAISHVGQPNLNQVLTQLVPSFTAQGFGGDTANLTLSASLRGLNPNETLVLVNGKRRHGTSNLQVLASAFQGGAAPDLDYITPNAIDHIEVLEDGAAAQYGSDAIAGVINILLKHKDGGTFTATGGQYYKGDGETYSTSLNYGWSNDRGFVNFTGFYRYHNFSNRGQYDTRVYDPATGDVPATVNPTLAAAYRAMPGWPNINYIVGDARSKFGVGSYNAGYDLADSVQFYTFGTIGFRKAESYENVRLPDRVVGSSTIDPATGLFVAGTYGAPDALVPRPQGFEPQEAVRELDYQFTGGLKGDLAGFHWDLSGSYGADRAKIKTLNSINKSLYVDTHNDQSDFYDGFYRAAETVFNLDVSREIGSIATLAAGGEYRNNSYTIGGGEPNSYYGTGAQSFPGFNPLAAGRHARHNYAIYGDVALTPVEGLKLDGAVRYEDYSDFGHKTTWKATGRYDFTPAIAVRGTASTGFRAPTLAEEWYTAVNVSPTSATAQLAANSAAAKVLGIQNLKPETSRNYSAGLVLRPTSRLTVTIDAYQIRIRNRIVGSGSLAADTSNANDPVTRAIAAAGVVLEPGLPSFVSAFVNGPTTRTRGIDLVASYNADFDRFGKAVFTLSGAYNKTRITRAGAGTAIVPADELFNPQTYSFLTTTLPRWKVIGGVNWSLGAFNLVARETYYSQSVALLYNDNDPLAATSYAYSRVKPAALTDLELDYHLTERITLAVGANNLFDKQPEKVRFDQDGVLSGDTLVGGAPYTHGPYGINGGYYYGRIDVKF</sequence>
<evidence type="ECO:0000256" key="6">
    <source>
        <dbReference type="ARBA" id="ARBA00023136"/>
    </source>
</evidence>
<evidence type="ECO:0000256" key="3">
    <source>
        <dbReference type="ARBA" id="ARBA00022452"/>
    </source>
</evidence>
<evidence type="ECO:0000256" key="2">
    <source>
        <dbReference type="ARBA" id="ARBA00022448"/>
    </source>
</evidence>
<evidence type="ECO:0000256" key="10">
    <source>
        <dbReference type="SAM" id="SignalP"/>
    </source>
</evidence>
<evidence type="ECO:0000259" key="11">
    <source>
        <dbReference type="Pfam" id="PF00593"/>
    </source>
</evidence>
<dbReference type="PANTHER" id="PTHR47234:SF3">
    <property type="entry name" value="SECRETIN_TONB SHORT N-TERMINAL DOMAIN-CONTAINING PROTEIN"/>
    <property type="match status" value="1"/>
</dbReference>
<evidence type="ECO:0000256" key="7">
    <source>
        <dbReference type="ARBA" id="ARBA00023237"/>
    </source>
</evidence>
<dbReference type="RefSeq" id="WP_252166955.1">
    <property type="nucleotide sequence ID" value="NZ_CP084930.1"/>
</dbReference>
<organism evidence="13 14">
    <name type="scientific">Sphingomonas morindae</name>
    <dbReference type="NCBI Taxonomy" id="1541170"/>
    <lineage>
        <taxon>Bacteria</taxon>
        <taxon>Pseudomonadati</taxon>
        <taxon>Pseudomonadota</taxon>
        <taxon>Alphaproteobacteria</taxon>
        <taxon>Sphingomonadales</taxon>
        <taxon>Sphingomonadaceae</taxon>
        <taxon>Sphingomonas</taxon>
    </lineage>
</organism>
<feature type="domain" description="TonB-dependent receptor-like beta-barrel" evidence="11">
    <location>
        <begin position="340"/>
        <end position="795"/>
    </location>
</feature>
<feature type="domain" description="TonB-dependent receptor plug" evidence="12">
    <location>
        <begin position="57"/>
        <end position="176"/>
    </location>
</feature>
<evidence type="ECO:0000259" key="12">
    <source>
        <dbReference type="Pfam" id="PF07715"/>
    </source>
</evidence>
<proteinExistence type="inferred from homology"/>
<name>A0ABY4X8D2_9SPHN</name>
<keyword evidence="14" id="KW-1185">Reference proteome</keyword>
<comment type="similarity">
    <text evidence="8 9">Belongs to the TonB-dependent receptor family.</text>
</comment>
<keyword evidence="4 8" id="KW-0812">Transmembrane</keyword>